<evidence type="ECO:0000256" key="1">
    <source>
        <dbReference type="ARBA" id="ARBA00004821"/>
    </source>
</evidence>
<feature type="domain" description="BPL/LPL catalytic" evidence="6">
    <location>
        <begin position="74"/>
        <end position="263"/>
    </location>
</feature>
<dbReference type="Pfam" id="PF21948">
    <property type="entry name" value="LplA-B_cat"/>
    <property type="match status" value="1"/>
</dbReference>
<evidence type="ECO:0000256" key="5">
    <source>
        <dbReference type="ARBA" id="ARBA00023315"/>
    </source>
</evidence>
<dbReference type="NCBIfam" id="TIGR00214">
    <property type="entry name" value="lipB"/>
    <property type="match status" value="1"/>
</dbReference>
<protein>
    <recommendedName>
        <fullName evidence="3">lipoyl(octanoyl) transferase</fullName>
        <ecNumber evidence="3">2.3.1.181</ecNumber>
    </recommendedName>
</protein>
<evidence type="ECO:0000256" key="3">
    <source>
        <dbReference type="ARBA" id="ARBA00012334"/>
    </source>
</evidence>
<dbReference type="PROSITE" id="PS51733">
    <property type="entry name" value="BPL_LPL_CATALYTIC"/>
    <property type="match status" value="1"/>
</dbReference>
<proteinExistence type="inferred from homology"/>
<evidence type="ECO:0000256" key="2">
    <source>
        <dbReference type="ARBA" id="ARBA00007907"/>
    </source>
</evidence>
<dbReference type="InterPro" id="IPR000544">
    <property type="entry name" value="Octanoyltransferase"/>
</dbReference>
<dbReference type="PANTHER" id="PTHR10993">
    <property type="entry name" value="OCTANOYLTRANSFERASE"/>
    <property type="match status" value="1"/>
</dbReference>
<name>A0A9W8BBA1_9FUNG</name>
<evidence type="ECO:0000256" key="4">
    <source>
        <dbReference type="ARBA" id="ARBA00022679"/>
    </source>
</evidence>
<dbReference type="GO" id="GO:0009249">
    <property type="term" value="P:protein lipoylation"/>
    <property type="evidence" value="ECO:0007669"/>
    <property type="project" value="InterPro"/>
</dbReference>
<dbReference type="InterPro" id="IPR045864">
    <property type="entry name" value="aa-tRNA-synth_II/BPL/LPL"/>
</dbReference>
<dbReference type="Proteomes" id="UP001150907">
    <property type="component" value="Unassembled WGS sequence"/>
</dbReference>
<comment type="pathway">
    <text evidence="1">Protein modification; protein lipoylation via endogenous pathway; protein N(6)-(lipoyl)lysine from octanoyl-[acyl-carrier-protein]: step 1/2.</text>
</comment>
<dbReference type="GO" id="GO:0033819">
    <property type="term" value="F:lipoyl(octanoyl) transferase activity"/>
    <property type="evidence" value="ECO:0007669"/>
    <property type="project" value="UniProtKB-EC"/>
</dbReference>
<comment type="caution">
    <text evidence="7">The sequence shown here is derived from an EMBL/GenBank/DDBJ whole genome shotgun (WGS) entry which is preliminary data.</text>
</comment>
<dbReference type="SUPFAM" id="SSF55681">
    <property type="entry name" value="Class II aaRS and biotin synthetases"/>
    <property type="match status" value="1"/>
</dbReference>
<dbReference type="Gene3D" id="3.30.930.10">
    <property type="entry name" value="Bira Bifunctional Protein, Domain 2"/>
    <property type="match status" value="1"/>
</dbReference>
<dbReference type="AlphaFoldDB" id="A0A9W8BBA1"/>
<sequence>MDASRLARFASQKISQCTLGRSAAQLSGLPSIGYVFLGEVPYVKALTMQKMLCRKRIDEIYSGPHRSSVPRDSRTLADCIILLEHKPVYTNGRRNHGALSSDEIARLESLGCDYVETNRGGEITFHGPGQLVAYPNLYLKDHSLGTKCYVEGLEHTIIEACARLGVDAGTIGGYPGVWASPTKKIAALGTHVQKYVTSHGFALNCTTDMKWFSEIVPCGLQGKSSTSLASILAQQGKGNVDVSVNAVLPTVVDSFSTVFGCNLLPLEDLSPKTFSTIKQLLQ</sequence>
<gene>
    <name evidence="7" type="ORF">H4R26_004126</name>
</gene>
<organism evidence="7 8">
    <name type="scientific">Coemansia thaxteri</name>
    <dbReference type="NCBI Taxonomy" id="2663907"/>
    <lineage>
        <taxon>Eukaryota</taxon>
        <taxon>Fungi</taxon>
        <taxon>Fungi incertae sedis</taxon>
        <taxon>Zoopagomycota</taxon>
        <taxon>Kickxellomycotina</taxon>
        <taxon>Kickxellomycetes</taxon>
        <taxon>Kickxellales</taxon>
        <taxon>Kickxellaceae</taxon>
        <taxon>Coemansia</taxon>
    </lineage>
</organism>
<keyword evidence="8" id="KW-1185">Reference proteome</keyword>
<dbReference type="InterPro" id="IPR020605">
    <property type="entry name" value="Octanoyltransferase_CS"/>
</dbReference>
<accession>A0A9W8BBA1</accession>
<dbReference type="NCBIfam" id="NF010925">
    <property type="entry name" value="PRK14345.1"/>
    <property type="match status" value="1"/>
</dbReference>
<evidence type="ECO:0000313" key="8">
    <source>
        <dbReference type="Proteomes" id="UP001150907"/>
    </source>
</evidence>
<dbReference type="EMBL" id="JANBQF010000405">
    <property type="protein sequence ID" value="KAJ2001454.1"/>
    <property type="molecule type" value="Genomic_DNA"/>
</dbReference>
<dbReference type="PANTHER" id="PTHR10993:SF7">
    <property type="entry name" value="LIPOYLTRANSFERASE 2, MITOCHONDRIAL-RELATED"/>
    <property type="match status" value="1"/>
</dbReference>
<keyword evidence="4" id="KW-0808">Transferase</keyword>
<dbReference type="OrthoDB" id="19908at2759"/>
<evidence type="ECO:0000313" key="7">
    <source>
        <dbReference type="EMBL" id="KAJ2001454.1"/>
    </source>
</evidence>
<dbReference type="PROSITE" id="PS01313">
    <property type="entry name" value="LIPB"/>
    <property type="match status" value="1"/>
</dbReference>
<dbReference type="CDD" id="cd16444">
    <property type="entry name" value="LipB"/>
    <property type="match status" value="1"/>
</dbReference>
<dbReference type="HAMAP" id="MF_00013">
    <property type="entry name" value="LipB"/>
    <property type="match status" value="1"/>
</dbReference>
<dbReference type="InterPro" id="IPR004143">
    <property type="entry name" value="BPL_LPL_catalytic"/>
</dbReference>
<dbReference type="EC" id="2.3.1.181" evidence="3"/>
<reference evidence="7" key="1">
    <citation type="submission" date="2022-07" db="EMBL/GenBank/DDBJ databases">
        <title>Phylogenomic reconstructions and comparative analyses of Kickxellomycotina fungi.</title>
        <authorList>
            <person name="Reynolds N.K."/>
            <person name="Stajich J.E."/>
            <person name="Barry K."/>
            <person name="Grigoriev I.V."/>
            <person name="Crous P."/>
            <person name="Smith M.E."/>
        </authorList>
    </citation>
    <scope>NUCLEOTIDE SEQUENCE</scope>
    <source>
        <strain evidence="7">IMI 214461</strain>
    </source>
</reference>
<comment type="similarity">
    <text evidence="2">Belongs to the LipB family.</text>
</comment>
<keyword evidence="5" id="KW-0012">Acyltransferase</keyword>
<evidence type="ECO:0000259" key="6">
    <source>
        <dbReference type="PROSITE" id="PS51733"/>
    </source>
</evidence>